<organism evidence="2 3">
    <name type="scientific">Paracoccus chinensis</name>
    <dbReference type="NCBI Taxonomy" id="525640"/>
    <lineage>
        <taxon>Bacteria</taxon>
        <taxon>Pseudomonadati</taxon>
        <taxon>Pseudomonadota</taxon>
        <taxon>Alphaproteobacteria</taxon>
        <taxon>Rhodobacterales</taxon>
        <taxon>Paracoccaceae</taxon>
        <taxon>Paracoccus</taxon>
    </lineage>
</organism>
<dbReference type="InterPro" id="IPR001279">
    <property type="entry name" value="Metallo-B-lactamas"/>
</dbReference>
<protein>
    <submittedName>
        <fullName evidence="2">Hydroxyacylglutathione hydrolase</fullName>
    </submittedName>
</protein>
<dbReference type="EMBL" id="FNGE01000003">
    <property type="protein sequence ID" value="SDK86385.1"/>
    <property type="molecule type" value="Genomic_DNA"/>
</dbReference>
<dbReference type="GO" id="GO:0016787">
    <property type="term" value="F:hydrolase activity"/>
    <property type="evidence" value="ECO:0007669"/>
    <property type="project" value="UniProtKB-KW"/>
</dbReference>
<dbReference type="InterPro" id="IPR036388">
    <property type="entry name" value="WH-like_DNA-bd_sf"/>
</dbReference>
<dbReference type="InterPro" id="IPR050662">
    <property type="entry name" value="Sec-metab_biosynth-thioest"/>
</dbReference>
<evidence type="ECO:0000313" key="2">
    <source>
        <dbReference type="EMBL" id="SDK86385.1"/>
    </source>
</evidence>
<accession>A0A1G9FD94</accession>
<dbReference type="SMART" id="SM00849">
    <property type="entry name" value="Lactamase_B"/>
    <property type="match status" value="1"/>
</dbReference>
<dbReference type="Pfam" id="PF00753">
    <property type="entry name" value="Lactamase_B"/>
    <property type="match status" value="1"/>
</dbReference>
<dbReference type="InterPro" id="IPR036866">
    <property type="entry name" value="RibonucZ/Hydroxyglut_hydro"/>
</dbReference>
<proteinExistence type="predicted"/>
<name>A0A1G9FD94_9RHOB</name>
<dbReference type="InterPro" id="IPR041516">
    <property type="entry name" value="LACTB2_WH"/>
</dbReference>
<dbReference type="STRING" id="525640.SAMN04487971_103333"/>
<dbReference type="Gene3D" id="3.60.15.10">
    <property type="entry name" value="Ribonuclease Z/Hydroxyacylglutathione hydrolase-like"/>
    <property type="match status" value="1"/>
</dbReference>
<dbReference type="Gene3D" id="1.10.10.10">
    <property type="entry name" value="Winged helix-like DNA-binding domain superfamily/Winged helix DNA-binding domain"/>
    <property type="match status" value="1"/>
</dbReference>
<dbReference type="PANTHER" id="PTHR23131:SF0">
    <property type="entry name" value="ENDORIBONUCLEASE LACTB2"/>
    <property type="match status" value="1"/>
</dbReference>
<dbReference type="CDD" id="cd16278">
    <property type="entry name" value="metallo-hydrolase-like_MBL-fold"/>
    <property type="match status" value="1"/>
</dbReference>
<feature type="domain" description="Metallo-beta-lactamase" evidence="1">
    <location>
        <begin position="22"/>
        <end position="200"/>
    </location>
</feature>
<dbReference type="PANTHER" id="PTHR23131">
    <property type="entry name" value="ENDORIBONUCLEASE LACTB2"/>
    <property type="match status" value="1"/>
</dbReference>
<evidence type="ECO:0000259" key="1">
    <source>
        <dbReference type="SMART" id="SM00849"/>
    </source>
</evidence>
<gene>
    <name evidence="2" type="ORF">SAMN04487971_103333</name>
</gene>
<reference evidence="3" key="1">
    <citation type="submission" date="2016-10" db="EMBL/GenBank/DDBJ databases">
        <authorList>
            <person name="Varghese N."/>
            <person name="Submissions S."/>
        </authorList>
    </citation>
    <scope>NUCLEOTIDE SEQUENCE [LARGE SCALE GENOMIC DNA]</scope>
    <source>
        <strain evidence="3">CGMCC 1.7655</strain>
    </source>
</reference>
<dbReference type="Proteomes" id="UP000199555">
    <property type="component" value="Unassembled WGS sequence"/>
</dbReference>
<dbReference type="AlphaFoldDB" id="A0A1G9FD94"/>
<evidence type="ECO:0000313" key="3">
    <source>
        <dbReference type="Proteomes" id="UP000199555"/>
    </source>
</evidence>
<dbReference type="SUPFAM" id="SSF56281">
    <property type="entry name" value="Metallo-hydrolase/oxidoreductase"/>
    <property type="match status" value="1"/>
</dbReference>
<keyword evidence="2" id="KW-0378">Hydrolase</keyword>
<keyword evidence="3" id="KW-1185">Reference proteome</keyword>
<dbReference type="Pfam" id="PF17778">
    <property type="entry name" value="WHD_BLACT"/>
    <property type="match status" value="1"/>
</dbReference>
<dbReference type="OrthoDB" id="9788263at2"/>
<sequence length="291" mass="30472">MSNAAKVRVVRAPNPSAMTGPGTNSFLIGEEEVVVIDPGPDDLGHVQAILDAVEGRISHILVTHAHLDHSAGVALLAQATGAPVFAFGNAESGRSPTMARLAQTGLVGGGEGIDQVFRPDIFLRHGEVLQSDDWVIEALHTPGHMGGHLSFRLGDAIFCGDLIMGWSTTLISPPDGDLVDYFRSLDLLAGLAPRILYPAHGDPVTDPLPRLAELGAHRRHRTAQILSALDEAGGTAADLAARIYAVPQHLMPAAERNVLAHLLALADLGAVTYDGGPAAGVRWHRAAAAEG</sequence>